<feature type="binding site" evidence="10">
    <location>
        <position position="86"/>
    </location>
    <ligand>
        <name>NAD(+)</name>
        <dbReference type="ChEBI" id="CHEBI:57540"/>
    </ligand>
</feature>
<feature type="binding site" evidence="10">
    <location>
        <position position="35"/>
    </location>
    <ligand>
        <name>NAD(+)</name>
        <dbReference type="ChEBI" id="CHEBI:57540"/>
    </ligand>
</feature>
<keyword evidence="4 7" id="KW-0560">Oxidoreductase</keyword>
<evidence type="ECO:0000256" key="10">
    <source>
        <dbReference type="PIRSR" id="PIRSR500134-3"/>
    </source>
</evidence>
<dbReference type="NCBIfam" id="TIGR03026">
    <property type="entry name" value="NDP-sugDHase"/>
    <property type="match status" value="1"/>
</dbReference>
<protein>
    <recommendedName>
        <fullName evidence="3 7">UDP-glucose 6-dehydrogenase</fullName>
        <ecNumber evidence="3 7">1.1.1.22</ecNumber>
    </recommendedName>
</protein>
<dbReference type="GO" id="GO:0051287">
    <property type="term" value="F:NAD binding"/>
    <property type="evidence" value="ECO:0007669"/>
    <property type="project" value="InterPro"/>
</dbReference>
<dbReference type="InterPro" id="IPR014026">
    <property type="entry name" value="UDP-Glc/GDP-Man_DH_dimer"/>
</dbReference>
<feature type="binding site" evidence="10">
    <location>
        <position position="124"/>
    </location>
    <ligand>
        <name>NAD(+)</name>
        <dbReference type="ChEBI" id="CHEBI:57540"/>
    </ligand>
</feature>
<proteinExistence type="inferred from homology"/>
<dbReference type="PANTHER" id="PTHR43750:SF1">
    <property type="entry name" value="GDP-MANNOSE 6-DEHYDROGENASE"/>
    <property type="match status" value="1"/>
</dbReference>
<dbReference type="Gene3D" id="3.40.50.720">
    <property type="entry name" value="NAD(P)-binding Rossmann-like Domain"/>
    <property type="match status" value="2"/>
</dbReference>
<evidence type="ECO:0000256" key="6">
    <source>
        <dbReference type="ARBA" id="ARBA00047473"/>
    </source>
</evidence>
<feature type="binding site" evidence="9">
    <location>
        <position position="213"/>
    </location>
    <ligand>
        <name>substrate</name>
    </ligand>
</feature>
<dbReference type="PIRSF" id="PIRSF500134">
    <property type="entry name" value="UDPglc_DH_bac"/>
    <property type="match status" value="1"/>
</dbReference>
<feature type="binding site" evidence="9">
    <location>
        <begin position="158"/>
        <end position="161"/>
    </location>
    <ligand>
        <name>substrate</name>
    </ligand>
</feature>
<comment type="catalytic activity">
    <reaction evidence="6 7">
        <text>UDP-alpha-D-glucose + 2 NAD(+) + H2O = UDP-alpha-D-glucuronate + 2 NADH + 3 H(+)</text>
        <dbReference type="Rhea" id="RHEA:23596"/>
        <dbReference type="ChEBI" id="CHEBI:15377"/>
        <dbReference type="ChEBI" id="CHEBI:15378"/>
        <dbReference type="ChEBI" id="CHEBI:57540"/>
        <dbReference type="ChEBI" id="CHEBI:57945"/>
        <dbReference type="ChEBI" id="CHEBI:58052"/>
        <dbReference type="ChEBI" id="CHEBI:58885"/>
        <dbReference type="EC" id="1.1.1.22"/>
    </reaction>
</comment>
<dbReference type="GO" id="GO:0006065">
    <property type="term" value="P:UDP-glucuronate biosynthetic process"/>
    <property type="evidence" value="ECO:0007669"/>
    <property type="project" value="UniProtKB-UniPathway"/>
</dbReference>
<dbReference type="InterPro" id="IPR014027">
    <property type="entry name" value="UDP-Glc/GDP-Man_DH_C"/>
</dbReference>
<dbReference type="Proteomes" id="UP000318017">
    <property type="component" value="Chromosome"/>
</dbReference>
<dbReference type="UniPathway" id="UPA00038">
    <property type="reaction ID" value="UER00491"/>
</dbReference>
<keyword evidence="5 7" id="KW-0520">NAD</keyword>
<dbReference type="OrthoDB" id="9803238at2"/>
<dbReference type="RefSeq" id="WP_145084540.1">
    <property type="nucleotide sequence ID" value="NZ_CP036298.1"/>
</dbReference>
<feature type="binding site" evidence="10">
    <location>
        <position position="161"/>
    </location>
    <ligand>
        <name>NAD(+)</name>
        <dbReference type="ChEBI" id="CHEBI:57540"/>
    </ligand>
</feature>
<dbReference type="KEGG" id="ahel:Q31a_57060"/>
<evidence type="ECO:0000256" key="9">
    <source>
        <dbReference type="PIRSR" id="PIRSR500134-2"/>
    </source>
</evidence>
<comment type="similarity">
    <text evidence="2 7">Belongs to the UDP-glucose/GDP-mannose dehydrogenase family.</text>
</comment>
<evidence type="ECO:0000313" key="13">
    <source>
        <dbReference type="Proteomes" id="UP000318017"/>
    </source>
</evidence>
<dbReference type="InterPro" id="IPR036220">
    <property type="entry name" value="UDP-Glc/GDP-Man_DH_C_sf"/>
</dbReference>
<dbReference type="SUPFAM" id="SSF51735">
    <property type="entry name" value="NAD(P)-binding Rossmann-fold domains"/>
    <property type="match status" value="1"/>
</dbReference>
<evidence type="ECO:0000256" key="5">
    <source>
        <dbReference type="ARBA" id="ARBA00023027"/>
    </source>
</evidence>
<dbReference type="GO" id="GO:0000271">
    <property type="term" value="P:polysaccharide biosynthetic process"/>
    <property type="evidence" value="ECO:0007669"/>
    <property type="project" value="InterPro"/>
</dbReference>
<feature type="binding site" evidence="9">
    <location>
        <begin position="260"/>
        <end position="264"/>
    </location>
    <ligand>
        <name>substrate</name>
    </ligand>
</feature>
<accession>A0A518GFH5</accession>
<dbReference type="SUPFAM" id="SSF52413">
    <property type="entry name" value="UDP-glucose/GDP-mannose dehydrogenase C-terminal domain"/>
    <property type="match status" value="1"/>
</dbReference>
<feature type="binding site" evidence="10">
    <location>
        <position position="274"/>
    </location>
    <ligand>
        <name>NAD(+)</name>
        <dbReference type="ChEBI" id="CHEBI:57540"/>
    </ligand>
</feature>
<dbReference type="Pfam" id="PF03721">
    <property type="entry name" value="UDPG_MGDP_dh_N"/>
    <property type="match status" value="1"/>
</dbReference>
<organism evidence="12 13">
    <name type="scientific">Aureliella helgolandensis</name>
    <dbReference type="NCBI Taxonomy" id="2527968"/>
    <lineage>
        <taxon>Bacteria</taxon>
        <taxon>Pseudomonadati</taxon>
        <taxon>Planctomycetota</taxon>
        <taxon>Planctomycetia</taxon>
        <taxon>Pirellulales</taxon>
        <taxon>Pirellulaceae</taxon>
        <taxon>Aureliella</taxon>
    </lineage>
</organism>
<evidence type="ECO:0000256" key="2">
    <source>
        <dbReference type="ARBA" id="ARBA00006601"/>
    </source>
</evidence>
<dbReference type="InterPro" id="IPR017476">
    <property type="entry name" value="UDP-Glc/GDP-Man"/>
</dbReference>
<feature type="binding site" evidence="10">
    <location>
        <position position="30"/>
    </location>
    <ligand>
        <name>NAD(+)</name>
        <dbReference type="ChEBI" id="CHEBI:57540"/>
    </ligand>
</feature>
<dbReference type="Gene3D" id="1.20.5.170">
    <property type="match status" value="1"/>
</dbReference>
<dbReference type="InterPro" id="IPR036291">
    <property type="entry name" value="NAD(P)-bd_dom_sf"/>
</dbReference>
<evidence type="ECO:0000256" key="3">
    <source>
        <dbReference type="ARBA" id="ARBA00012954"/>
    </source>
</evidence>
<dbReference type="EC" id="1.1.1.22" evidence="3 7"/>
<feature type="active site" description="Nucleophile" evidence="8">
    <location>
        <position position="271"/>
    </location>
</feature>
<reference evidence="12 13" key="1">
    <citation type="submission" date="2019-02" db="EMBL/GenBank/DDBJ databases">
        <title>Deep-cultivation of Planctomycetes and their phenomic and genomic characterization uncovers novel biology.</title>
        <authorList>
            <person name="Wiegand S."/>
            <person name="Jogler M."/>
            <person name="Boedeker C."/>
            <person name="Pinto D."/>
            <person name="Vollmers J."/>
            <person name="Rivas-Marin E."/>
            <person name="Kohn T."/>
            <person name="Peeters S.H."/>
            <person name="Heuer A."/>
            <person name="Rast P."/>
            <person name="Oberbeckmann S."/>
            <person name="Bunk B."/>
            <person name="Jeske O."/>
            <person name="Meyerdierks A."/>
            <person name="Storesund J.E."/>
            <person name="Kallscheuer N."/>
            <person name="Luecker S."/>
            <person name="Lage O.M."/>
            <person name="Pohl T."/>
            <person name="Merkel B.J."/>
            <person name="Hornburger P."/>
            <person name="Mueller R.-W."/>
            <person name="Bruemmer F."/>
            <person name="Labrenz M."/>
            <person name="Spormann A.M."/>
            <person name="Op den Camp H."/>
            <person name="Overmann J."/>
            <person name="Amann R."/>
            <person name="Jetten M.S.M."/>
            <person name="Mascher T."/>
            <person name="Medema M.H."/>
            <person name="Devos D.P."/>
            <person name="Kaster A.-K."/>
            <person name="Ovreas L."/>
            <person name="Rohde M."/>
            <person name="Galperin M.Y."/>
            <person name="Jogler C."/>
        </authorList>
    </citation>
    <scope>NUCLEOTIDE SEQUENCE [LARGE SCALE GENOMIC DNA]</scope>
    <source>
        <strain evidence="12 13">Q31a</strain>
    </source>
</reference>
<gene>
    <name evidence="12" type="primary">algD</name>
    <name evidence="12" type="ORF">Q31a_57060</name>
</gene>
<dbReference type="PIRSF" id="PIRSF000124">
    <property type="entry name" value="UDPglc_GDPman_dh"/>
    <property type="match status" value="1"/>
</dbReference>
<dbReference type="GO" id="GO:0003979">
    <property type="term" value="F:UDP-glucose 6-dehydrogenase activity"/>
    <property type="evidence" value="ECO:0007669"/>
    <property type="project" value="UniProtKB-EC"/>
</dbReference>
<feature type="domain" description="UDP-glucose/GDP-mannose dehydrogenase C-terminal" evidence="11">
    <location>
        <begin position="320"/>
        <end position="427"/>
    </location>
</feature>
<feature type="binding site" evidence="9">
    <location>
        <position position="268"/>
    </location>
    <ligand>
        <name>substrate</name>
    </ligand>
</feature>
<dbReference type="Pfam" id="PF00984">
    <property type="entry name" value="UDPG_MGDP_dh"/>
    <property type="match status" value="1"/>
</dbReference>
<evidence type="ECO:0000259" key="11">
    <source>
        <dbReference type="SMART" id="SM00984"/>
    </source>
</evidence>
<evidence type="ECO:0000256" key="8">
    <source>
        <dbReference type="PIRSR" id="PIRSR500134-1"/>
    </source>
</evidence>
<dbReference type="AlphaFoldDB" id="A0A518GFH5"/>
<dbReference type="InterPro" id="IPR008927">
    <property type="entry name" value="6-PGluconate_DH-like_C_sf"/>
</dbReference>
<feature type="binding site" evidence="9">
    <location>
        <position position="327"/>
    </location>
    <ligand>
        <name>substrate</name>
    </ligand>
</feature>
<name>A0A518GFH5_9BACT</name>
<dbReference type="Pfam" id="PF03720">
    <property type="entry name" value="UDPG_MGDP_dh_C"/>
    <property type="match status" value="1"/>
</dbReference>
<dbReference type="InterPro" id="IPR028357">
    <property type="entry name" value="UDPglc_DH_bac"/>
</dbReference>
<evidence type="ECO:0000313" key="12">
    <source>
        <dbReference type="EMBL" id="QDV27318.1"/>
    </source>
</evidence>
<keyword evidence="13" id="KW-1185">Reference proteome</keyword>
<dbReference type="PROSITE" id="PS51257">
    <property type="entry name" value="PROKAR_LIPOPROTEIN"/>
    <property type="match status" value="1"/>
</dbReference>
<dbReference type="InterPro" id="IPR001732">
    <property type="entry name" value="UDP-Glc/GDP-Man_DH_N"/>
</dbReference>
<feature type="binding site" evidence="10">
    <location>
        <position position="334"/>
    </location>
    <ligand>
        <name>NAD(+)</name>
        <dbReference type="ChEBI" id="CHEBI:57540"/>
    </ligand>
</feature>
<evidence type="ECO:0000256" key="7">
    <source>
        <dbReference type="PIRNR" id="PIRNR000124"/>
    </source>
</evidence>
<dbReference type="SMART" id="SM00984">
    <property type="entry name" value="UDPG_MGDP_dh_C"/>
    <property type="match status" value="1"/>
</dbReference>
<sequence length="439" mass="47727">MRVSVFGMGYVGAVTGACLAQMGHEVIGVDPSAVKLDLISSGKSPILEEGLNELLAEMVKLGRLKVKSSCDQAVAESDVSLICVGTPSLPNGALQTRFVERVSEEIGEALRSKNAYHSVVVRSTVLPGTTASLVVPALEKASGLKAGRDFGISMHPEFLREGTSIADFYNPPMTVIGSSSKSEFDKLCGLYEGALSVSGERLHCSVSTAEAMKYGCNIFHALKITFANEMGMFCKRAEVDAREVMEILCRDNKLNISDKYMKPGFAFGGSCLPKDLRACINFGKKADVAMPMAEGILSSNRLQIEQASERIMAFGKRRISLLGISFKEATDDLRESPLVHLAEILIGKGYDVRIYDPNVKYASIFGSNKDFIDIELPHLKSVLVESEQALCHAEVLVYGHNAETYRKTIPMITPDQIVLDLANITSVDCVAGKYEGLYW</sequence>
<evidence type="ECO:0000256" key="4">
    <source>
        <dbReference type="ARBA" id="ARBA00023002"/>
    </source>
</evidence>
<evidence type="ECO:0000256" key="1">
    <source>
        <dbReference type="ARBA" id="ARBA00004701"/>
    </source>
</evidence>
<dbReference type="SUPFAM" id="SSF48179">
    <property type="entry name" value="6-phosphogluconate dehydrogenase C-terminal domain-like"/>
    <property type="match status" value="1"/>
</dbReference>
<comment type="pathway">
    <text evidence="1">Nucleotide-sugar biosynthesis; UDP-alpha-D-glucuronate biosynthesis; UDP-alpha-D-glucuronate from UDP-alpha-D-glucose: step 1/1.</text>
</comment>
<dbReference type="PANTHER" id="PTHR43750">
    <property type="entry name" value="UDP-GLUCOSE 6-DEHYDROGENASE TUAD"/>
    <property type="match status" value="1"/>
</dbReference>
<dbReference type="EMBL" id="CP036298">
    <property type="protein sequence ID" value="QDV27318.1"/>
    <property type="molecule type" value="Genomic_DNA"/>
</dbReference>